<feature type="binding site" evidence="8">
    <location>
        <position position="76"/>
    </location>
    <ligand>
        <name>S-adenosyl-L-methionine</name>
        <dbReference type="ChEBI" id="CHEBI:59789"/>
    </ligand>
</feature>
<dbReference type="InterPro" id="IPR002877">
    <property type="entry name" value="RNA_MeTrfase_FtsJ_dom"/>
</dbReference>
<dbReference type="SUPFAM" id="SSF53335">
    <property type="entry name" value="S-adenosyl-L-methionine-dependent methyltransferases"/>
    <property type="match status" value="1"/>
</dbReference>
<dbReference type="EMBL" id="MU839000">
    <property type="protein sequence ID" value="KAK1770536.1"/>
    <property type="molecule type" value="Genomic_DNA"/>
</dbReference>
<keyword evidence="2 8" id="KW-0690">Ribosome biogenesis</keyword>
<feature type="region of interest" description="Disordered" evidence="9">
    <location>
        <begin position="361"/>
        <end position="386"/>
    </location>
</feature>
<dbReference type="Pfam" id="PF07780">
    <property type="entry name" value="Spb1_C"/>
    <property type="match status" value="1"/>
</dbReference>
<evidence type="ECO:0000256" key="1">
    <source>
        <dbReference type="ARBA" id="ARBA00004604"/>
    </source>
</evidence>
<dbReference type="InterPro" id="IPR012920">
    <property type="entry name" value="rRNA_MeTfrase_SPB1-like_C"/>
</dbReference>
<protein>
    <submittedName>
        <fullName evidence="13">Spb1 C-terminal domain-containing protein</fullName>
    </submittedName>
</protein>
<feature type="binding site" evidence="8">
    <location>
        <position position="56"/>
    </location>
    <ligand>
        <name>S-adenosyl-L-methionine</name>
        <dbReference type="ChEBI" id="CHEBI:59789"/>
    </ligand>
</feature>
<feature type="binding site" evidence="8">
    <location>
        <position position="58"/>
    </location>
    <ligand>
        <name>S-adenosyl-L-methionine</name>
        <dbReference type="ChEBI" id="CHEBI:59789"/>
    </ligand>
</feature>
<dbReference type="RefSeq" id="XP_060286749.1">
    <property type="nucleotide sequence ID" value="XM_060427052.1"/>
</dbReference>
<dbReference type="Pfam" id="PF01728">
    <property type="entry name" value="FtsJ"/>
    <property type="match status" value="1"/>
</dbReference>
<name>A0AAJ0C5W4_9PEZI</name>
<feature type="region of interest" description="Disordered" evidence="9">
    <location>
        <begin position="769"/>
        <end position="812"/>
    </location>
</feature>
<feature type="compositionally biased region" description="Basic and acidic residues" evidence="9">
    <location>
        <begin position="361"/>
        <end position="370"/>
    </location>
</feature>
<feature type="region of interest" description="Disordered" evidence="9">
    <location>
        <begin position="444"/>
        <end position="556"/>
    </location>
</feature>
<keyword evidence="3 8" id="KW-0698">rRNA processing</keyword>
<feature type="compositionally biased region" description="Basic and acidic residues" evidence="9">
    <location>
        <begin position="642"/>
        <end position="653"/>
    </location>
</feature>
<dbReference type="GO" id="GO:0000463">
    <property type="term" value="P:maturation of LSU-rRNA from tricistronic rRNA transcript (SSU-rRNA, 5.8S rRNA, LSU-rRNA)"/>
    <property type="evidence" value="ECO:0007669"/>
    <property type="project" value="TreeGrafter"/>
</dbReference>
<feature type="compositionally biased region" description="Basic and acidic residues" evidence="9">
    <location>
        <begin position="475"/>
        <end position="495"/>
    </location>
</feature>
<feature type="domain" description="DUF3381" evidence="12">
    <location>
        <begin position="234"/>
        <end position="390"/>
    </location>
</feature>
<feature type="compositionally biased region" description="Acidic residues" evidence="9">
    <location>
        <begin position="571"/>
        <end position="580"/>
    </location>
</feature>
<feature type="compositionally biased region" description="Basic residues" evidence="9">
    <location>
        <begin position="617"/>
        <end position="628"/>
    </location>
</feature>
<feature type="active site" description="Proton acceptor" evidence="8">
    <location>
        <position position="157"/>
    </location>
</feature>
<feature type="domain" description="Ribosomal RNA methyltransferase SPB1-like C-terminal" evidence="11">
    <location>
        <begin position="636"/>
        <end position="853"/>
    </location>
</feature>
<keyword evidence="7 8" id="KW-0539">Nucleus</keyword>
<reference evidence="13" key="1">
    <citation type="submission" date="2023-06" db="EMBL/GenBank/DDBJ databases">
        <title>Genome-scale phylogeny and comparative genomics of the fungal order Sordariales.</title>
        <authorList>
            <consortium name="Lawrence Berkeley National Laboratory"/>
            <person name="Hensen N."/>
            <person name="Bonometti L."/>
            <person name="Westerberg I."/>
            <person name="Brannstrom I.O."/>
            <person name="Guillou S."/>
            <person name="Cros-Aarteil S."/>
            <person name="Calhoun S."/>
            <person name="Haridas S."/>
            <person name="Kuo A."/>
            <person name="Mondo S."/>
            <person name="Pangilinan J."/>
            <person name="Riley R."/>
            <person name="Labutti K."/>
            <person name="Andreopoulos B."/>
            <person name="Lipzen A."/>
            <person name="Chen C."/>
            <person name="Yanf M."/>
            <person name="Daum C."/>
            <person name="Ng V."/>
            <person name="Clum A."/>
            <person name="Steindorff A."/>
            <person name="Ohm R."/>
            <person name="Martin F."/>
            <person name="Silar P."/>
            <person name="Natvig D."/>
            <person name="Lalanne C."/>
            <person name="Gautier V."/>
            <person name="Ament-Velasquez S.L."/>
            <person name="Kruys A."/>
            <person name="Hutchinson M.I."/>
            <person name="Powell A.J."/>
            <person name="Barry K."/>
            <person name="Miller A.N."/>
            <person name="Grigoriev I.V."/>
            <person name="Debuchy R."/>
            <person name="Gladieux P."/>
            <person name="Thoren M.H."/>
            <person name="Johannesson H."/>
        </authorList>
    </citation>
    <scope>NUCLEOTIDE SEQUENCE</scope>
    <source>
        <strain evidence="13">8032-3</strain>
    </source>
</reference>
<accession>A0AAJ0C5W4</accession>
<evidence type="ECO:0000259" key="12">
    <source>
        <dbReference type="Pfam" id="PF11861"/>
    </source>
</evidence>
<dbReference type="Proteomes" id="UP001244011">
    <property type="component" value="Unassembled WGS sequence"/>
</dbReference>
<dbReference type="InterPro" id="IPR024576">
    <property type="entry name" value="rRNA_MeTfrase_Spb1_DUF3381"/>
</dbReference>
<evidence type="ECO:0000256" key="3">
    <source>
        <dbReference type="ARBA" id="ARBA00022552"/>
    </source>
</evidence>
<dbReference type="InterPro" id="IPR050082">
    <property type="entry name" value="RNA_methyltr_RlmE"/>
</dbReference>
<dbReference type="GO" id="GO:0000466">
    <property type="term" value="P:maturation of 5.8S rRNA from tricistronic rRNA transcript (SSU-rRNA, 5.8S rRNA, LSU-rRNA)"/>
    <property type="evidence" value="ECO:0007669"/>
    <property type="project" value="TreeGrafter"/>
</dbReference>
<dbReference type="InterPro" id="IPR028589">
    <property type="entry name" value="SPB1-like"/>
</dbReference>
<dbReference type="GO" id="GO:0008650">
    <property type="term" value="F:rRNA (uridine-2'-O-)-methyltransferase activity"/>
    <property type="evidence" value="ECO:0007669"/>
    <property type="project" value="TreeGrafter"/>
</dbReference>
<dbReference type="InterPro" id="IPR029063">
    <property type="entry name" value="SAM-dependent_MTases_sf"/>
</dbReference>
<feature type="compositionally biased region" description="Acidic residues" evidence="9">
    <location>
        <begin position="598"/>
        <end position="610"/>
    </location>
</feature>
<comment type="caution">
    <text evidence="13">The sequence shown here is derived from an EMBL/GenBank/DDBJ whole genome shotgun (WGS) entry which is preliminary data.</text>
</comment>
<evidence type="ECO:0000256" key="5">
    <source>
        <dbReference type="ARBA" id="ARBA00022679"/>
    </source>
</evidence>
<dbReference type="GO" id="GO:0016435">
    <property type="term" value="F:rRNA (guanine) methyltransferase activity"/>
    <property type="evidence" value="ECO:0007669"/>
    <property type="project" value="TreeGrafter"/>
</dbReference>
<evidence type="ECO:0000256" key="2">
    <source>
        <dbReference type="ARBA" id="ARBA00022517"/>
    </source>
</evidence>
<dbReference type="GeneID" id="85310239"/>
<dbReference type="GO" id="GO:0030687">
    <property type="term" value="C:preribosome, large subunit precursor"/>
    <property type="evidence" value="ECO:0007669"/>
    <property type="project" value="TreeGrafter"/>
</dbReference>
<dbReference type="PANTHER" id="PTHR10920:SF13">
    <property type="entry name" value="PRE-RRNA 2'-O-RIBOSE RNA METHYLTRANSFERASE FTSJ3"/>
    <property type="match status" value="1"/>
</dbReference>
<evidence type="ECO:0000256" key="9">
    <source>
        <dbReference type="SAM" id="MobiDB-lite"/>
    </source>
</evidence>
<keyword evidence="14" id="KW-1185">Reference proteome</keyword>
<dbReference type="FunFam" id="3.40.50.150:FF:000004">
    <property type="entry name" value="AdoMet-dependent rRNA methyltransferase SPB1"/>
    <property type="match status" value="1"/>
</dbReference>
<gene>
    <name evidence="13" type="ORF">QBC33DRAFT_528372</name>
</gene>
<comment type="subcellular location">
    <subcellularLocation>
        <location evidence="1 8">Nucleus</location>
        <location evidence="1 8">Nucleolus</location>
    </subcellularLocation>
</comment>
<evidence type="ECO:0000256" key="4">
    <source>
        <dbReference type="ARBA" id="ARBA00022603"/>
    </source>
</evidence>
<dbReference type="InterPro" id="IPR015507">
    <property type="entry name" value="rRNA-MeTfrase_E"/>
</dbReference>
<feature type="compositionally biased region" description="Acidic residues" evidence="9">
    <location>
        <begin position="456"/>
        <end position="469"/>
    </location>
</feature>
<sequence>MAIQKKHGKGRLDKWYRLAKEKGYRARAAFKLIQLNKKYGFLEKSKVLLDLCAAPGSWCQVAAETMPVSSIIIGVDLSPIKPIPKVITFQSDITTDKCRATIRSHLKTWKADTVLHDGAPNVGTAWVQDSFNQAELTLQAMKLATDFLIEGGTFVTKVFRSKDYNSLLWVFNQLFTKVEATKPPSSRNVSAEIFVVCRGFKAPKKIDPRLLDPRSVFAELADPTPNNEAKVYNPEIKKRKRDGYEEGDYTQFKEIPASEFIQTTDPIAILGQYNRLTFDQPKNGDVALAALDKMDETTDDIRLSCADLKVLGRKEFKLLLKWRLKVREIFGFPTKKTAQAAESEEVAEVEPMDEELKIQKELQAMKDRDSSKKKREKRRANEQKQREIVRMQLNMTAPMDIGMEQAGPIGEGAMFALKSVDETEAMSRLARGKMAIINEVEARKDRDSGIGTSPDSDSDEAEDRLETELENMYNDYRERKAASDAKYRAKRAREEHDDEWEGLSVSEHAVSDNEELEEDSSDDESDEDEGPLEKKPLLQDLDNEPSESGGLSKRARRFFNQDIFKDMTDVLSEDDEDELEGHDGIEVPEKYPATGLDGIEEEIAAEEADSVPEPASKQKKKQKKQQKKKVYDSDGSEDGEIEIVKKDKVVKKDDDDDDDDWEEKEKRQHDGRPDIDIITAEAMTLAHQLATGQKKSHDLIDDGFNKHSLKDRDGLPDWFIEDEAKHDKPHRPITKAAAMAIKEKLRAYNARPIKKVREAKARHKLRAAQRLEKMKKKSDLVASDEGMTEREKASSITRLMSNAAKKKPRKEVKVVVARGANRGIAGRPRGVKGRYKIVDPRMRKDMRALKRVAAKHKKR</sequence>
<feature type="region of interest" description="Disordered" evidence="9">
    <location>
        <begin position="569"/>
        <end position="675"/>
    </location>
</feature>
<proteinExistence type="inferred from homology"/>
<dbReference type="HAMAP" id="MF_03163">
    <property type="entry name" value="RNA_methyltr_E_SPB1"/>
    <property type="match status" value="1"/>
</dbReference>
<feature type="domain" description="Ribosomal RNA methyltransferase FtsJ" evidence="10">
    <location>
        <begin position="24"/>
        <end position="200"/>
    </location>
</feature>
<dbReference type="PANTHER" id="PTHR10920">
    <property type="entry name" value="RIBOSOMAL RNA METHYLTRANSFERASE"/>
    <property type="match status" value="1"/>
</dbReference>
<feature type="compositionally biased region" description="Acidic residues" evidence="9">
    <location>
        <begin position="512"/>
        <end position="530"/>
    </location>
</feature>
<evidence type="ECO:0000313" key="14">
    <source>
        <dbReference type="Proteomes" id="UP001244011"/>
    </source>
</evidence>
<comment type="similarity">
    <text evidence="8">Belongs to the class I-like SAM-binding methyltransferase superfamily. RNA methyltransferase RlmE family. SPB1 subfamily.</text>
</comment>
<keyword evidence="6 8" id="KW-0949">S-adenosyl-L-methionine</keyword>
<keyword evidence="4 8" id="KW-0489">Methyltransferase</keyword>
<keyword evidence="5 8" id="KW-0808">Transferase</keyword>
<dbReference type="Pfam" id="PF11861">
    <property type="entry name" value="DUF3381"/>
    <property type="match status" value="1"/>
</dbReference>
<feature type="binding site" evidence="8">
    <location>
        <position position="92"/>
    </location>
    <ligand>
        <name>S-adenosyl-L-methionine</name>
        <dbReference type="ChEBI" id="CHEBI:59789"/>
    </ligand>
</feature>
<dbReference type="HAMAP" id="MF_01547">
    <property type="entry name" value="RNA_methyltr_E"/>
    <property type="match status" value="1"/>
</dbReference>
<dbReference type="GO" id="GO:0005730">
    <property type="term" value="C:nucleolus"/>
    <property type="evidence" value="ECO:0007669"/>
    <property type="project" value="UniProtKB-SubCell"/>
</dbReference>
<evidence type="ECO:0000259" key="10">
    <source>
        <dbReference type="Pfam" id="PF01728"/>
    </source>
</evidence>
<evidence type="ECO:0000256" key="7">
    <source>
        <dbReference type="ARBA" id="ARBA00023242"/>
    </source>
</evidence>
<evidence type="ECO:0000256" key="6">
    <source>
        <dbReference type="ARBA" id="ARBA00022691"/>
    </source>
</evidence>
<feature type="compositionally biased region" description="Basic and acidic residues" evidence="9">
    <location>
        <begin position="663"/>
        <end position="675"/>
    </location>
</feature>
<evidence type="ECO:0000259" key="11">
    <source>
        <dbReference type="Pfam" id="PF07780"/>
    </source>
</evidence>
<dbReference type="Gene3D" id="3.40.50.150">
    <property type="entry name" value="Vaccinia Virus protein VP39"/>
    <property type="match status" value="1"/>
</dbReference>
<evidence type="ECO:0000313" key="13">
    <source>
        <dbReference type="EMBL" id="KAK1770536.1"/>
    </source>
</evidence>
<evidence type="ECO:0000256" key="8">
    <source>
        <dbReference type="HAMAP-Rule" id="MF_03163"/>
    </source>
</evidence>
<dbReference type="AlphaFoldDB" id="A0AAJ0C5W4"/>
<feature type="binding site" evidence="8">
    <location>
        <position position="117"/>
    </location>
    <ligand>
        <name>S-adenosyl-L-methionine</name>
        <dbReference type="ChEBI" id="CHEBI:59789"/>
    </ligand>
</feature>
<organism evidence="13 14">
    <name type="scientific">Phialemonium atrogriseum</name>
    <dbReference type="NCBI Taxonomy" id="1093897"/>
    <lineage>
        <taxon>Eukaryota</taxon>
        <taxon>Fungi</taxon>
        <taxon>Dikarya</taxon>
        <taxon>Ascomycota</taxon>
        <taxon>Pezizomycotina</taxon>
        <taxon>Sordariomycetes</taxon>
        <taxon>Sordariomycetidae</taxon>
        <taxon>Cephalothecales</taxon>
        <taxon>Cephalothecaceae</taxon>
        <taxon>Phialemonium</taxon>
    </lineage>
</organism>